<evidence type="ECO:0000313" key="3">
    <source>
        <dbReference type="Proteomes" id="UP000266861"/>
    </source>
</evidence>
<dbReference type="AlphaFoldDB" id="A0A397JSK2"/>
<feature type="compositionally biased region" description="Low complexity" evidence="1">
    <location>
        <begin position="26"/>
        <end position="35"/>
    </location>
</feature>
<feature type="region of interest" description="Disordered" evidence="1">
    <location>
        <begin position="21"/>
        <end position="108"/>
    </location>
</feature>
<protein>
    <submittedName>
        <fullName evidence="2">Uncharacterized protein</fullName>
    </submittedName>
</protein>
<reference evidence="2 3" key="1">
    <citation type="submission" date="2018-08" db="EMBL/GenBank/DDBJ databases">
        <title>Genome and evolution of the arbuscular mycorrhizal fungus Diversispora epigaea (formerly Glomus versiforme) and its bacterial endosymbionts.</title>
        <authorList>
            <person name="Sun X."/>
            <person name="Fei Z."/>
            <person name="Harrison M."/>
        </authorList>
    </citation>
    <scope>NUCLEOTIDE SEQUENCE [LARGE SCALE GENOMIC DNA]</scope>
    <source>
        <strain evidence="2 3">IT104</strain>
    </source>
</reference>
<keyword evidence="3" id="KW-1185">Reference proteome</keyword>
<proteinExistence type="predicted"/>
<comment type="caution">
    <text evidence="2">The sequence shown here is derived from an EMBL/GenBank/DDBJ whole genome shotgun (WGS) entry which is preliminary data.</text>
</comment>
<name>A0A397JSK2_9GLOM</name>
<evidence type="ECO:0000256" key="1">
    <source>
        <dbReference type="SAM" id="MobiDB-lite"/>
    </source>
</evidence>
<dbReference type="EMBL" id="PQFF01000027">
    <property type="protein sequence ID" value="RHZ87893.1"/>
    <property type="molecule type" value="Genomic_DNA"/>
</dbReference>
<feature type="compositionally biased region" description="Low complexity" evidence="1">
    <location>
        <begin position="76"/>
        <end position="99"/>
    </location>
</feature>
<dbReference type="Proteomes" id="UP000266861">
    <property type="component" value="Unassembled WGS sequence"/>
</dbReference>
<sequence>MFKRNFSQIKNDNNHLILLRRFKRGSVSPPRRYTPSPSPVKRRGHPTKKGSGQDALIKMISWNHKPERPNKRARVDNNVNYINNNDNKNNNNTNNNNGDNIDEKNVENKDGEDNLDFLFDPNGLIMLSNASGYLCDCHLCTKMKDEKCFARIKDTV</sequence>
<accession>A0A397JSK2</accession>
<organism evidence="2 3">
    <name type="scientific">Diversispora epigaea</name>
    <dbReference type="NCBI Taxonomy" id="1348612"/>
    <lineage>
        <taxon>Eukaryota</taxon>
        <taxon>Fungi</taxon>
        <taxon>Fungi incertae sedis</taxon>
        <taxon>Mucoromycota</taxon>
        <taxon>Glomeromycotina</taxon>
        <taxon>Glomeromycetes</taxon>
        <taxon>Diversisporales</taxon>
        <taxon>Diversisporaceae</taxon>
        <taxon>Diversispora</taxon>
    </lineage>
</organism>
<feature type="compositionally biased region" description="Basic and acidic residues" evidence="1">
    <location>
        <begin position="64"/>
        <end position="75"/>
    </location>
</feature>
<gene>
    <name evidence="2" type="ORF">Glove_29g159</name>
</gene>
<evidence type="ECO:0000313" key="2">
    <source>
        <dbReference type="EMBL" id="RHZ87893.1"/>
    </source>
</evidence>